<dbReference type="InterPro" id="IPR001878">
    <property type="entry name" value="Znf_CCHC"/>
</dbReference>
<dbReference type="Proteomes" id="UP001341840">
    <property type="component" value="Unassembled WGS sequence"/>
</dbReference>
<accession>A0ABU6W264</accession>
<proteinExistence type="predicted"/>
<evidence type="ECO:0000313" key="6">
    <source>
        <dbReference type="Proteomes" id="UP001341840"/>
    </source>
</evidence>
<dbReference type="Pfam" id="PF00098">
    <property type="entry name" value="zf-CCHC"/>
    <property type="match status" value="1"/>
</dbReference>
<evidence type="ECO:0000256" key="1">
    <source>
        <dbReference type="PROSITE-ProRule" id="PRU00047"/>
    </source>
</evidence>
<evidence type="ECO:0000313" key="5">
    <source>
        <dbReference type="EMBL" id="MED6178760.1"/>
    </source>
</evidence>
<organism evidence="5 6">
    <name type="scientific">Stylosanthes scabra</name>
    <dbReference type="NCBI Taxonomy" id="79078"/>
    <lineage>
        <taxon>Eukaryota</taxon>
        <taxon>Viridiplantae</taxon>
        <taxon>Streptophyta</taxon>
        <taxon>Embryophyta</taxon>
        <taxon>Tracheophyta</taxon>
        <taxon>Spermatophyta</taxon>
        <taxon>Magnoliopsida</taxon>
        <taxon>eudicotyledons</taxon>
        <taxon>Gunneridae</taxon>
        <taxon>Pentapetalae</taxon>
        <taxon>rosids</taxon>
        <taxon>fabids</taxon>
        <taxon>Fabales</taxon>
        <taxon>Fabaceae</taxon>
        <taxon>Papilionoideae</taxon>
        <taxon>50 kb inversion clade</taxon>
        <taxon>dalbergioids sensu lato</taxon>
        <taxon>Dalbergieae</taxon>
        <taxon>Pterocarpus clade</taxon>
        <taxon>Stylosanthes</taxon>
    </lineage>
</organism>
<name>A0ABU6W264_9FABA</name>
<dbReference type="Gene3D" id="4.10.60.10">
    <property type="entry name" value="Zinc finger, CCHC-type"/>
    <property type="match status" value="1"/>
</dbReference>
<keyword evidence="6" id="KW-1185">Reference proteome</keyword>
<protein>
    <recommendedName>
        <fullName evidence="4">CCHC-type domain-containing protein</fullName>
    </recommendedName>
</protein>
<reference evidence="5 6" key="1">
    <citation type="journal article" date="2023" name="Plants (Basel)">
        <title>Bridging the Gap: Combining Genomics and Transcriptomics Approaches to Understand Stylosanthes scabra, an Orphan Legume from the Brazilian Caatinga.</title>
        <authorList>
            <person name="Ferreira-Neto J.R.C."/>
            <person name="da Silva M.D."/>
            <person name="Binneck E."/>
            <person name="de Melo N.F."/>
            <person name="da Silva R.H."/>
            <person name="de Melo A.L.T.M."/>
            <person name="Pandolfi V."/>
            <person name="Bustamante F.O."/>
            <person name="Brasileiro-Vidal A.C."/>
            <person name="Benko-Iseppon A.M."/>
        </authorList>
    </citation>
    <scope>NUCLEOTIDE SEQUENCE [LARGE SCALE GENOMIC DNA]</scope>
    <source>
        <tissue evidence="5">Leaves</tissue>
    </source>
</reference>
<dbReference type="SUPFAM" id="SSF57756">
    <property type="entry name" value="Retrovirus zinc finger-like domains"/>
    <property type="match status" value="1"/>
</dbReference>
<evidence type="ECO:0000256" key="2">
    <source>
        <dbReference type="SAM" id="Coils"/>
    </source>
</evidence>
<evidence type="ECO:0000256" key="3">
    <source>
        <dbReference type="SAM" id="MobiDB-lite"/>
    </source>
</evidence>
<keyword evidence="2" id="KW-0175">Coiled coil</keyword>
<keyword evidence="1" id="KW-0863">Zinc-finger</keyword>
<gene>
    <name evidence="5" type="ORF">PIB30_110712</name>
</gene>
<dbReference type="EMBL" id="JASCZI010157484">
    <property type="protein sequence ID" value="MED6178760.1"/>
    <property type="molecule type" value="Genomic_DNA"/>
</dbReference>
<feature type="non-terminal residue" evidence="5">
    <location>
        <position position="263"/>
    </location>
</feature>
<evidence type="ECO:0000259" key="4">
    <source>
        <dbReference type="PROSITE" id="PS50158"/>
    </source>
</evidence>
<dbReference type="InterPro" id="IPR036875">
    <property type="entry name" value="Znf_CCHC_sf"/>
</dbReference>
<feature type="coiled-coil region" evidence="2">
    <location>
        <begin position="102"/>
        <end position="129"/>
    </location>
</feature>
<keyword evidence="1" id="KW-0479">Metal-binding</keyword>
<comment type="caution">
    <text evidence="5">The sequence shown here is derived from an EMBL/GenBank/DDBJ whole genome shotgun (WGS) entry which is preliminary data.</text>
</comment>
<sequence>MIPKKQNKPPKCFECGEIGHIKPNCPKLQKGEKDKKFQKKQKAYISWENEDDSSTDSDDEEVANICLMANEEKVSDLELCEDDLQESYDNLLEEFIKISQDFTTTKKLNAKLQKENDDLKNENTKLGKIKINPNDNVPCESCKKHVHEIEKLKLSLSKFKESSKNLDKILRSQKHVNDKEGVGYINKPSTSNNKVRNTKKPIRQPQAHRAYQPNRQPPKHASFRNSNQNAYRQPFRQRYRQMPKMHNPHVTCHYCNKIGHIAP</sequence>
<feature type="region of interest" description="Disordered" evidence="3">
    <location>
        <begin position="179"/>
        <end position="230"/>
    </location>
</feature>
<dbReference type="SMART" id="SM00343">
    <property type="entry name" value="ZnF_C2HC"/>
    <property type="match status" value="2"/>
</dbReference>
<keyword evidence="1" id="KW-0862">Zinc</keyword>
<feature type="domain" description="CCHC-type" evidence="4">
    <location>
        <begin position="11"/>
        <end position="27"/>
    </location>
</feature>
<dbReference type="PROSITE" id="PS50158">
    <property type="entry name" value="ZF_CCHC"/>
    <property type="match status" value="1"/>
</dbReference>